<gene>
    <name evidence="2" type="ORF">CCMA1212_006618</name>
</gene>
<evidence type="ECO:0000313" key="3">
    <source>
        <dbReference type="Proteomes" id="UP001642720"/>
    </source>
</evidence>
<comment type="caution">
    <text evidence="2">The sequence shown here is derived from an EMBL/GenBank/DDBJ whole genome shotgun (WGS) entry which is preliminary data.</text>
</comment>
<evidence type="ECO:0000313" key="2">
    <source>
        <dbReference type="EMBL" id="TFB01787.1"/>
    </source>
</evidence>
<dbReference type="Proteomes" id="UP001642720">
    <property type="component" value="Unassembled WGS sequence"/>
</dbReference>
<accession>A0ABY2H2P3</accession>
<keyword evidence="1" id="KW-0812">Transmembrane</keyword>
<reference evidence="2 3" key="1">
    <citation type="submission" date="2018-01" db="EMBL/GenBank/DDBJ databases">
        <title>Genome characterization of the sugarcane-associated fungus Trichoderma ghanense CCMA-1212 and their application in lignocelulose bioconversion.</title>
        <authorList>
            <person name="Steindorff A.S."/>
            <person name="Mendes T.D."/>
            <person name="Vilela E.S.D."/>
            <person name="Rodrigues D.S."/>
            <person name="Formighieri E.F."/>
            <person name="Melo I.S."/>
            <person name="Favaro L.C.L."/>
        </authorList>
    </citation>
    <scope>NUCLEOTIDE SEQUENCE [LARGE SCALE GENOMIC DNA]</scope>
    <source>
        <strain evidence="2 3">CCMA-1212</strain>
    </source>
</reference>
<dbReference type="EMBL" id="PPTA01000008">
    <property type="protein sequence ID" value="TFB01787.1"/>
    <property type="molecule type" value="Genomic_DNA"/>
</dbReference>
<keyword evidence="1" id="KW-1133">Transmembrane helix</keyword>
<keyword evidence="3" id="KW-1185">Reference proteome</keyword>
<name>A0ABY2H2P3_9HYPO</name>
<protein>
    <submittedName>
        <fullName evidence="2">Uncharacterized protein</fullName>
    </submittedName>
</protein>
<dbReference type="GeneID" id="300578278"/>
<organism evidence="2 3">
    <name type="scientific">Trichoderma ghanense</name>
    <dbReference type="NCBI Taxonomy" id="65468"/>
    <lineage>
        <taxon>Eukaryota</taxon>
        <taxon>Fungi</taxon>
        <taxon>Dikarya</taxon>
        <taxon>Ascomycota</taxon>
        <taxon>Pezizomycotina</taxon>
        <taxon>Sordariomycetes</taxon>
        <taxon>Hypocreomycetidae</taxon>
        <taxon>Hypocreales</taxon>
        <taxon>Hypocreaceae</taxon>
        <taxon>Trichoderma</taxon>
    </lineage>
</organism>
<keyword evidence="1" id="KW-0472">Membrane</keyword>
<dbReference type="RefSeq" id="XP_073557988.1">
    <property type="nucleotide sequence ID" value="XM_073703828.1"/>
</dbReference>
<sequence length="253" mass="27492">MRRANATGAASTYGYNVTARYPGERSDNWTLSISVSSDIPGEDFSSGRFVTGTQIDWTAPQGLIGSADPSWFICRSVYSSSRLKNSDPASAQGTCNGLLSDNCLSAFREWLEGGTQCQNNTLPPVCVDELGLSDGEGFGSTSGTLYRHSPRRTTLQMRFGHESHERGNFTAYYNAIRQVWLVVTGFAERGRDDNHPRGSAGQPAIVACIQANEIEQRSRTFENAADTALLSGMRIWASVMVTVALIFLGVSIL</sequence>
<proteinExistence type="predicted"/>
<evidence type="ECO:0000256" key="1">
    <source>
        <dbReference type="SAM" id="Phobius"/>
    </source>
</evidence>
<feature type="transmembrane region" description="Helical" evidence="1">
    <location>
        <begin position="235"/>
        <end position="252"/>
    </location>
</feature>